<feature type="transmembrane region" description="Helical" evidence="8">
    <location>
        <begin position="108"/>
        <end position="125"/>
    </location>
</feature>
<dbReference type="Gene3D" id="1.20.1280.290">
    <property type="match status" value="2"/>
</dbReference>
<reference evidence="9 10" key="1">
    <citation type="submission" date="2019-02" db="EMBL/GenBank/DDBJ databases">
        <title>Genome sequencing of the rare red list fungi Bondarzewia mesenterica.</title>
        <authorList>
            <person name="Buettner E."/>
            <person name="Kellner H."/>
        </authorList>
    </citation>
    <scope>NUCLEOTIDE SEQUENCE [LARGE SCALE GENOMIC DNA]</scope>
    <source>
        <strain evidence="9 10">DSM 108281</strain>
    </source>
</reference>
<dbReference type="SMART" id="SM00679">
    <property type="entry name" value="CTNS"/>
    <property type="match status" value="2"/>
</dbReference>
<evidence type="ECO:0000313" key="9">
    <source>
        <dbReference type="EMBL" id="THH16706.1"/>
    </source>
</evidence>
<dbReference type="PANTHER" id="PTHR12226:SF2">
    <property type="entry name" value="MANNOSE-P-DOLICHOL UTILIZATION DEFECT 1 PROTEIN"/>
    <property type="match status" value="1"/>
</dbReference>
<feature type="transmembrane region" description="Helical" evidence="8">
    <location>
        <begin position="76"/>
        <end position="96"/>
    </location>
</feature>
<feature type="transmembrane region" description="Helical" evidence="8">
    <location>
        <begin position="228"/>
        <end position="248"/>
    </location>
</feature>
<evidence type="ECO:0000256" key="6">
    <source>
        <dbReference type="ARBA" id="ARBA00023136"/>
    </source>
</evidence>
<evidence type="ECO:0000313" key="10">
    <source>
        <dbReference type="Proteomes" id="UP000310158"/>
    </source>
</evidence>
<keyword evidence="10" id="KW-1185">Reference proteome</keyword>
<dbReference type="PANTHER" id="PTHR12226">
    <property type="entry name" value="MANNOSE-P-DOLICHOL UTILIZATION DEFECT 1 LEC35 -RELATED"/>
    <property type="match status" value="1"/>
</dbReference>
<evidence type="ECO:0000256" key="2">
    <source>
        <dbReference type="ARBA" id="ARBA00022448"/>
    </source>
</evidence>
<comment type="subcellular location">
    <subcellularLocation>
        <location evidence="1">Membrane</location>
        <topology evidence="1">Multi-pass membrane protein</topology>
    </subcellularLocation>
</comment>
<keyword evidence="6 8" id="KW-0472">Membrane</keyword>
<evidence type="ECO:0000256" key="3">
    <source>
        <dbReference type="ARBA" id="ARBA00022692"/>
    </source>
</evidence>
<protein>
    <recommendedName>
        <fullName evidence="11">Mannose-P-dolichol utilization defect 1 protein homolog</fullName>
    </recommendedName>
</protein>
<gene>
    <name evidence="9" type="ORF">EW146_g3972</name>
</gene>
<evidence type="ECO:0000256" key="8">
    <source>
        <dbReference type="SAM" id="Phobius"/>
    </source>
</evidence>
<evidence type="ECO:0000256" key="5">
    <source>
        <dbReference type="ARBA" id="ARBA00022989"/>
    </source>
</evidence>
<evidence type="ECO:0008006" key="11">
    <source>
        <dbReference type="Google" id="ProtNLM"/>
    </source>
</evidence>
<evidence type="ECO:0000256" key="4">
    <source>
        <dbReference type="ARBA" id="ARBA00022737"/>
    </source>
</evidence>
<evidence type="ECO:0000256" key="1">
    <source>
        <dbReference type="ARBA" id="ARBA00004141"/>
    </source>
</evidence>
<comment type="similarity">
    <text evidence="7">Belongs to the MPDU1 (TC 2.A.43.3) family.</text>
</comment>
<proteinExistence type="inferred from homology"/>
<name>A0A4S4LVW9_9AGAM</name>
<accession>A0A4S4LVW9</accession>
<dbReference type="EMBL" id="SGPL01000145">
    <property type="protein sequence ID" value="THH16706.1"/>
    <property type="molecule type" value="Genomic_DNA"/>
</dbReference>
<keyword evidence="2" id="KW-0813">Transport</keyword>
<organism evidence="9 10">
    <name type="scientific">Bondarzewia mesenterica</name>
    <dbReference type="NCBI Taxonomy" id="1095465"/>
    <lineage>
        <taxon>Eukaryota</taxon>
        <taxon>Fungi</taxon>
        <taxon>Dikarya</taxon>
        <taxon>Basidiomycota</taxon>
        <taxon>Agaricomycotina</taxon>
        <taxon>Agaricomycetes</taxon>
        <taxon>Russulales</taxon>
        <taxon>Bondarzewiaceae</taxon>
        <taxon>Bondarzewia</taxon>
    </lineage>
</organism>
<dbReference type="InterPro" id="IPR006603">
    <property type="entry name" value="PQ-loop_rpt"/>
</dbReference>
<feature type="transmembrane region" description="Helical" evidence="8">
    <location>
        <begin position="145"/>
        <end position="177"/>
    </location>
</feature>
<keyword evidence="4" id="KW-0677">Repeat</keyword>
<dbReference type="FunFam" id="1.20.1280.290:FF:000006">
    <property type="entry name" value="mannose-P-dolichol utilization defect 1 protein"/>
    <property type="match status" value="1"/>
</dbReference>
<dbReference type="InterPro" id="IPR016817">
    <property type="entry name" value="MannP-dilichol_defect-1"/>
</dbReference>
<dbReference type="Pfam" id="PF04193">
    <property type="entry name" value="PQ-loop"/>
    <property type="match status" value="2"/>
</dbReference>
<dbReference type="OrthoDB" id="271506at2759"/>
<keyword evidence="3 8" id="KW-0812">Transmembrane</keyword>
<dbReference type="GO" id="GO:0016020">
    <property type="term" value="C:membrane"/>
    <property type="evidence" value="ECO:0007669"/>
    <property type="project" value="UniProtKB-SubCell"/>
</dbReference>
<dbReference type="AlphaFoldDB" id="A0A4S4LVW9"/>
<evidence type="ECO:0000256" key="7">
    <source>
        <dbReference type="ARBA" id="ARBA00038475"/>
    </source>
</evidence>
<feature type="transmembrane region" description="Helical" evidence="8">
    <location>
        <begin position="48"/>
        <end position="70"/>
    </location>
</feature>
<sequence length="422" mass="45675">MSAITKNLPWFVNDLGISIIGEKCYVSLVENLNVEDVECLKYSLSKGLGIGIVLGGSIMKVPQLLLILNAGSARGLSLPAYVLETLSYIITLVYSFRNEFPFSTYGENLFLTIQNVVITLLIVNYQPSTPTRALTTTFARPTAQLLSISLAMLLSGLGLLVVPHSILSILQLSTLPLSLFSKFPQIAQNHRARSTGQVSAFAVLAQVGGCAARLFTTATEVGDPVVSAGFALALLLNLIIGVQMYAYWGKDMETEVTVLQPMSEKITEKQDGHVDIVVPPQSPASHQTAYQTQPASYGRNHLRRLTQQTAVDMSHPYLSNRLASGEDLDFLDVANPPGRQFQVGSDRVTPSTDTVGQLNVHYIRYTLNFGACYGVIVPTTDGYPNNQTSPDYPLRADTRGGRKVFGLGGEKSCKRGDVAGVA</sequence>
<comment type="caution">
    <text evidence="9">The sequence shown here is derived from an EMBL/GenBank/DDBJ whole genome shotgun (WGS) entry which is preliminary data.</text>
</comment>
<dbReference type="Proteomes" id="UP000310158">
    <property type="component" value="Unassembled WGS sequence"/>
</dbReference>
<keyword evidence="5 8" id="KW-1133">Transmembrane helix</keyword>